<accession>A0ABX7B8Y3</accession>
<dbReference type="Gene3D" id="3.40.980.20">
    <property type="entry name" value="Four-carbon acid sugar kinase, nucleotide binding domain"/>
    <property type="match status" value="1"/>
</dbReference>
<dbReference type="EMBL" id="CP067420">
    <property type="protein sequence ID" value="QQP90593.1"/>
    <property type="molecule type" value="Genomic_DNA"/>
</dbReference>
<sequence>MTPGRDDRIKSGHDGEKGRALPGKPLPVDGATAAPDRRRSARGLPEGLLLSFHGDDYTGSSAVMEVMSFAGLPTVLFLGVPTPERLARFEGYRGIGFAGVARSQGLDWMDRHLPAVFRTLAGLGAPVAHYKVCSTFDSAPHVGSIGRAAELAVPLLGGKWHPLVVGAPEIARYQAFGNLFAAGPDGGRYRLDRHPGMSRHPVTPMDEADVRIHLGRQTSLPVGLVDCVSMKRGEADAALEREIARGAAIVALDVIDAETLAEAGRLVWERGGERVFAIGSQGLEYALVAWWRKAGLIPEAGEASLARAGAAERIACVSGSCSAVTAGQIAAALEAGFEGIRVDAALAVDGRAWEGELDRAAEAALAALGAGRDPLVFSALGPDDPAVASMRTAVESSGVPVEAVNDRIGAGLGRLLDRVVRTAGLKRGVIAGGDTSGHAAMTLGVYALTALAPVAPGAPLCRAHSDDPAHAGLEIALKGGQMGKPDYFRAAKRGSAQG</sequence>
<keyword evidence="3" id="KW-0547">Nucleotide-binding</keyword>
<dbReference type="GO" id="GO:0016301">
    <property type="term" value="F:kinase activity"/>
    <property type="evidence" value="ECO:0007669"/>
    <property type="project" value="UniProtKB-KW"/>
</dbReference>
<evidence type="ECO:0000259" key="8">
    <source>
        <dbReference type="Pfam" id="PF07005"/>
    </source>
</evidence>
<keyword evidence="4 10" id="KW-0418">Kinase</keyword>
<name>A0ABX7B8Y3_9PROT</name>
<organism evidence="10 11">
    <name type="scientific">Skermanella cutis</name>
    <dbReference type="NCBI Taxonomy" id="2775420"/>
    <lineage>
        <taxon>Bacteria</taxon>
        <taxon>Pseudomonadati</taxon>
        <taxon>Pseudomonadota</taxon>
        <taxon>Alphaproteobacteria</taxon>
        <taxon>Rhodospirillales</taxon>
        <taxon>Azospirillaceae</taxon>
        <taxon>Skermanella</taxon>
    </lineage>
</organism>
<dbReference type="Pfam" id="PF17042">
    <property type="entry name" value="NBD_C"/>
    <property type="match status" value="1"/>
</dbReference>
<keyword evidence="5" id="KW-0067">ATP-binding</keyword>
<keyword evidence="11" id="KW-1185">Reference proteome</keyword>
<evidence type="ECO:0000256" key="3">
    <source>
        <dbReference type="ARBA" id="ARBA00022741"/>
    </source>
</evidence>
<keyword evidence="6" id="KW-0119">Carbohydrate metabolism</keyword>
<evidence type="ECO:0000256" key="1">
    <source>
        <dbReference type="ARBA" id="ARBA00005715"/>
    </source>
</evidence>
<evidence type="ECO:0000256" key="7">
    <source>
        <dbReference type="SAM" id="MobiDB-lite"/>
    </source>
</evidence>
<protein>
    <submittedName>
        <fullName evidence="10">Four-carbon acid sugar kinase family protein</fullName>
    </submittedName>
</protein>
<dbReference type="InterPro" id="IPR037051">
    <property type="entry name" value="4-carb_acid_sugar_kinase_N_sf"/>
</dbReference>
<feature type="domain" description="Four-carbon acid sugar kinase nucleotide binding" evidence="9">
    <location>
        <begin position="315"/>
        <end position="488"/>
    </location>
</feature>
<evidence type="ECO:0000259" key="9">
    <source>
        <dbReference type="Pfam" id="PF17042"/>
    </source>
</evidence>
<feature type="domain" description="Four-carbon acid sugar kinase N-terminal" evidence="8">
    <location>
        <begin position="52"/>
        <end position="287"/>
    </location>
</feature>
<evidence type="ECO:0000313" key="11">
    <source>
        <dbReference type="Proteomes" id="UP000595197"/>
    </source>
</evidence>
<dbReference type="InterPro" id="IPR031475">
    <property type="entry name" value="NBD_C"/>
</dbReference>
<evidence type="ECO:0000256" key="5">
    <source>
        <dbReference type="ARBA" id="ARBA00022840"/>
    </source>
</evidence>
<evidence type="ECO:0000313" key="10">
    <source>
        <dbReference type="EMBL" id="QQP90593.1"/>
    </source>
</evidence>
<evidence type="ECO:0000256" key="2">
    <source>
        <dbReference type="ARBA" id="ARBA00022679"/>
    </source>
</evidence>
<dbReference type="Gene3D" id="3.40.50.10840">
    <property type="entry name" value="Putative sugar-binding, N-terminal domain"/>
    <property type="match status" value="1"/>
</dbReference>
<evidence type="ECO:0000256" key="4">
    <source>
        <dbReference type="ARBA" id="ARBA00022777"/>
    </source>
</evidence>
<evidence type="ECO:0000256" key="6">
    <source>
        <dbReference type="ARBA" id="ARBA00023277"/>
    </source>
</evidence>
<gene>
    <name evidence="10" type="ORF">IGS68_04935</name>
</gene>
<dbReference type="Proteomes" id="UP000595197">
    <property type="component" value="Chromosome"/>
</dbReference>
<dbReference type="RefSeq" id="WP_201077793.1">
    <property type="nucleotide sequence ID" value="NZ_CP067420.1"/>
</dbReference>
<keyword evidence="2" id="KW-0808">Transferase</keyword>
<dbReference type="Pfam" id="PF07005">
    <property type="entry name" value="SBD_N"/>
    <property type="match status" value="1"/>
</dbReference>
<dbReference type="SUPFAM" id="SSF142764">
    <property type="entry name" value="YgbK-like"/>
    <property type="match status" value="1"/>
</dbReference>
<feature type="region of interest" description="Disordered" evidence="7">
    <location>
        <begin position="1"/>
        <end position="40"/>
    </location>
</feature>
<dbReference type="InterPro" id="IPR010737">
    <property type="entry name" value="4-carb_acid_sugar_kinase_N"/>
</dbReference>
<comment type="similarity">
    <text evidence="1">Belongs to the four-carbon acid sugar kinase family.</text>
</comment>
<dbReference type="InterPro" id="IPR042213">
    <property type="entry name" value="NBD_C_sf"/>
</dbReference>
<reference evidence="10" key="1">
    <citation type="submission" date="2021-02" db="EMBL/GenBank/DDBJ databases">
        <title>Skermanella TT6 skin isolate.</title>
        <authorList>
            <person name="Lee K."/>
            <person name="Ganzorig M."/>
        </authorList>
    </citation>
    <scope>NUCLEOTIDE SEQUENCE</scope>
    <source>
        <strain evidence="10">TT6</strain>
    </source>
</reference>
<feature type="compositionally biased region" description="Basic and acidic residues" evidence="7">
    <location>
        <begin position="1"/>
        <end position="19"/>
    </location>
</feature>
<proteinExistence type="inferred from homology"/>